<dbReference type="SUPFAM" id="SSF47113">
    <property type="entry name" value="Histone-fold"/>
    <property type="match status" value="1"/>
</dbReference>
<feature type="compositionally biased region" description="Basic and acidic residues" evidence="1">
    <location>
        <begin position="14"/>
        <end position="28"/>
    </location>
</feature>
<evidence type="ECO:0000313" key="2">
    <source>
        <dbReference type="Ensembl" id="ENSTMTP00000027291.1"/>
    </source>
</evidence>
<dbReference type="InParanoid" id="A0A674JZN9"/>
<proteinExistence type="predicted"/>
<evidence type="ECO:0000313" key="3">
    <source>
        <dbReference type="Proteomes" id="UP000472274"/>
    </source>
</evidence>
<keyword evidence="3" id="KW-1185">Reference proteome</keyword>
<reference evidence="2" key="2">
    <citation type="submission" date="2025-09" db="UniProtKB">
        <authorList>
            <consortium name="Ensembl"/>
        </authorList>
    </citation>
    <scope>IDENTIFICATION</scope>
</reference>
<organism evidence="2 3">
    <name type="scientific">Terrapene triunguis</name>
    <name type="common">Three-toed box turtle</name>
    <dbReference type="NCBI Taxonomy" id="2587831"/>
    <lineage>
        <taxon>Eukaryota</taxon>
        <taxon>Metazoa</taxon>
        <taxon>Chordata</taxon>
        <taxon>Craniata</taxon>
        <taxon>Vertebrata</taxon>
        <taxon>Euteleostomi</taxon>
        <taxon>Archelosauria</taxon>
        <taxon>Testudinata</taxon>
        <taxon>Testudines</taxon>
        <taxon>Cryptodira</taxon>
        <taxon>Durocryptodira</taxon>
        <taxon>Testudinoidea</taxon>
        <taxon>Emydidae</taxon>
        <taxon>Terrapene</taxon>
    </lineage>
</organism>
<dbReference type="Ensembl" id="ENSTMTT00000028273.1">
    <property type="protein sequence ID" value="ENSTMTP00000027291.1"/>
    <property type="gene ID" value="ENSTMTG00000019929.1"/>
</dbReference>
<evidence type="ECO:0000256" key="1">
    <source>
        <dbReference type="SAM" id="MobiDB-lite"/>
    </source>
</evidence>
<dbReference type="Gene3D" id="1.10.20.10">
    <property type="entry name" value="Histone, subunit A"/>
    <property type="match status" value="1"/>
</dbReference>
<sequence length="173" mass="18786">LHEITMSTSAPKKGSKEVVSKTQKKGDKKLEQEGKLLHLHMQGAEAGSTDTGTSTNTTGIMIAFVRDGFEHITKETSPLMLFNKCSTIASVGEPHNRASAAAAGVASQASHAQGHQGHHQAHQLQVTRSPWLVVLRTIRRNSINISGTNESLAMVQVCYQMRMVKLSIVMQKT</sequence>
<name>A0A674JZN9_9SAUR</name>
<feature type="region of interest" description="Disordered" evidence="1">
    <location>
        <begin position="1"/>
        <end position="28"/>
    </location>
</feature>
<accession>A0A674JZN9</accession>
<dbReference type="GO" id="GO:0046982">
    <property type="term" value="F:protein heterodimerization activity"/>
    <property type="evidence" value="ECO:0007669"/>
    <property type="project" value="InterPro"/>
</dbReference>
<dbReference type="AlphaFoldDB" id="A0A674JZN9"/>
<dbReference type="InterPro" id="IPR009072">
    <property type="entry name" value="Histone-fold"/>
</dbReference>
<feature type="compositionally biased region" description="Polar residues" evidence="1">
    <location>
        <begin position="1"/>
        <end position="10"/>
    </location>
</feature>
<dbReference type="Proteomes" id="UP000472274">
    <property type="component" value="Unplaced"/>
</dbReference>
<protein>
    <submittedName>
        <fullName evidence="2">Uncharacterized protein</fullName>
    </submittedName>
</protein>
<reference evidence="2" key="1">
    <citation type="submission" date="2025-08" db="UniProtKB">
        <authorList>
            <consortium name="Ensembl"/>
        </authorList>
    </citation>
    <scope>IDENTIFICATION</scope>
</reference>